<keyword evidence="1" id="KW-1133">Transmembrane helix</keyword>
<accession>A0A1N7CFT5</accession>
<protein>
    <submittedName>
        <fullName evidence="2">Uncharacterized protein</fullName>
    </submittedName>
</protein>
<keyword evidence="3" id="KW-1185">Reference proteome</keyword>
<sequence>MVLALVSTEFLTAMAIVVVLIGVPLFVIAVIAVVTGYLQHDAEQYLEDLESDVSPPDDDG</sequence>
<dbReference type="RefSeq" id="WP_076607426.1">
    <property type="nucleotide sequence ID" value="NZ_FTNR01000001.1"/>
</dbReference>
<dbReference type="EMBL" id="FTNR01000001">
    <property type="protein sequence ID" value="SIR62383.1"/>
    <property type="molecule type" value="Genomic_DNA"/>
</dbReference>
<organism evidence="2 3">
    <name type="scientific">Natronorubrum thiooxidans</name>
    <dbReference type="NCBI Taxonomy" id="308853"/>
    <lineage>
        <taxon>Archaea</taxon>
        <taxon>Methanobacteriati</taxon>
        <taxon>Methanobacteriota</taxon>
        <taxon>Stenosarchaea group</taxon>
        <taxon>Halobacteria</taxon>
        <taxon>Halobacteriales</taxon>
        <taxon>Natrialbaceae</taxon>
        <taxon>Natronorubrum</taxon>
    </lineage>
</organism>
<reference evidence="3" key="1">
    <citation type="submission" date="2017-01" db="EMBL/GenBank/DDBJ databases">
        <authorList>
            <person name="Varghese N."/>
            <person name="Submissions S."/>
        </authorList>
    </citation>
    <scope>NUCLEOTIDE SEQUENCE [LARGE SCALE GENOMIC DNA]</scope>
    <source>
        <strain evidence="3">type strain: HArc-</strain>
    </source>
</reference>
<gene>
    <name evidence="2" type="ORF">SAMN05421752_101325</name>
</gene>
<dbReference type="AlphaFoldDB" id="A0A1N7CFT5"/>
<dbReference type="Proteomes" id="UP000185936">
    <property type="component" value="Unassembled WGS sequence"/>
</dbReference>
<name>A0A1N7CFT5_9EURY</name>
<proteinExistence type="predicted"/>
<evidence type="ECO:0000313" key="3">
    <source>
        <dbReference type="Proteomes" id="UP000185936"/>
    </source>
</evidence>
<keyword evidence="1" id="KW-0472">Membrane</keyword>
<evidence type="ECO:0000256" key="1">
    <source>
        <dbReference type="SAM" id="Phobius"/>
    </source>
</evidence>
<feature type="transmembrane region" description="Helical" evidence="1">
    <location>
        <begin position="12"/>
        <end position="38"/>
    </location>
</feature>
<keyword evidence="1" id="KW-0812">Transmembrane</keyword>
<evidence type="ECO:0000313" key="2">
    <source>
        <dbReference type="EMBL" id="SIR62383.1"/>
    </source>
</evidence>
<dbReference type="OrthoDB" id="170889at2157"/>